<comment type="caution">
    <text evidence="1">The sequence shown here is derived from an EMBL/GenBank/DDBJ whole genome shotgun (WGS) entry which is preliminary data.</text>
</comment>
<proteinExistence type="predicted"/>
<gene>
    <name evidence="1" type="ORF">Tco_1016630</name>
</gene>
<dbReference type="Proteomes" id="UP001151760">
    <property type="component" value="Unassembled WGS sequence"/>
</dbReference>
<dbReference type="EMBL" id="BQNB010017607">
    <property type="protein sequence ID" value="GJT65150.1"/>
    <property type="molecule type" value="Genomic_DNA"/>
</dbReference>
<name>A0ABQ5FP66_9ASTR</name>
<reference evidence="1" key="2">
    <citation type="submission" date="2022-01" db="EMBL/GenBank/DDBJ databases">
        <authorList>
            <person name="Yamashiro T."/>
            <person name="Shiraishi A."/>
            <person name="Satake H."/>
            <person name="Nakayama K."/>
        </authorList>
    </citation>
    <scope>NUCLEOTIDE SEQUENCE</scope>
</reference>
<keyword evidence="2" id="KW-1185">Reference proteome</keyword>
<reference evidence="1" key="1">
    <citation type="journal article" date="2022" name="Int. J. Mol. Sci.">
        <title>Draft Genome of Tanacetum Coccineum: Genomic Comparison of Closely Related Tanacetum-Family Plants.</title>
        <authorList>
            <person name="Yamashiro T."/>
            <person name="Shiraishi A."/>
            <person name="Nakayama K."/>
            <person name="Satake H."/>
        </authorList>
    </citation>
    <scope>NUCLEOTIDE SEQUENCE</scope>
</reference>
<evidence type="ECO:0000313" key="2">
    <source>
        <dbReference type="Proteomes" id="UP001151760"/>
    </source>
</evidence>
<evidence type="ECO:0000313" key="1">
    <source>
        <dbReference type="EMBL" id="GJT65150.1"/>
    </source>
</evidence>
<accession>A0ABQ5FP66</accession>
<sequence>MEAEESNDPEDIAEIFKIEGIKTYEEYELNNNMTRDLEEPWLDNRVPYQLCRELPGMVWVKIMTYFQDHKWNYGADNTDYTQDNQDHKKEHYDPSTFRVRRFEMIKYAFDADDEYVAIKEHKYSEHSETNIDTCQAYRELFCIMDEEWLVTKACDE</sequence>
<protein>
    <submittedName>
        <fullName evidence="1">Uncharacterized protein</fullName>
    </submittedName>
</protein>
<organism evidence="1 2">
    <name type="scientific">Tanacetum coccineum</name>
    <dbReference type="NCBI Taxonomy" id="301880"/>
    <lineage>
        <taxon>Eukaryota</taxon>
        <taxon>Viridiplantae</taxon>
        <taxon>Streptophyta</taxon>
        <taxon>Embryophyta</taxon>
        <taxon>Tracheophyta</taxon>
        <taxon>Spermatophyta</taxon>
        <taxon>Magnoliopsida</taxon>
        <taxon>eudicotyledons</taxon>
        <taxon>Gunneridae</taxon>
        <taxon>Pentapetalae</taxon>
        <taxon>asterids</taxon>
        <taxon>campanulids</taxon>
        <taxon>Asterales</taxon>
        <taxon>Asteraceae</taxon>
        <taxon>Asteroideae</taxon>
        <taxon>Anthemideae</taxon>
        <taxon>Anthemidinae</taxon>
        <taxon>Tanacetum</taxon>
    </lineage>
</organism>